<dbReference type="EMBL" id="JADCSA010000001">
    <property type="protein sequence ID" value="MBE7323268.1"/>
    <property type="molecule type" value="Genomic_DNA"/>
</dbReference>
<sequence>MTTPEEDEAWRLIVDHYDETAVREPRESGEQVDSDSEPRDLQETRPDDPTVDEVLPPASGPLPTPAPFPADAPAAPDAEDGATWRDPDDDDAFVPPPAPPAPDLPTGRLVAWTGVLGTPLLFFLAALTGRTIPGALAALLAGVLAASFVYLVVSQPRDPRDPWDDGSRV</sequence>
<dbReference type="Proteomes" id="UP000756387">
    <property type="component" value="Unassembled WGS sequence"/>
</dbReference>
<dbReference type="RefSeq" id="WP_193636580.1">
    <property type="nucleotide sequence ID" value="NZ_JADCSA010000001.1"/>
</dbReference>
<feature type="region of interest" description="Disordered" evidence="1">
    <location>
        <begin position="1"/>
        <end position="105"/>
    </location>
</feature>
<comment type="caution">
    <text evidence="3">The sequence shown here is derived from an EMBL/GenBank/DDBJ whole genome shotgun (WGS) entry which is preliminary data.</text>
</comment>
<protein>
    <submittedName>
        <fullName evidence="3">Uncharacterized protein</fullName>
    </submittedName>
</protein>
<keyword evidence="2" id="KW-0472">Membrane</keyword>
<accession>A0ABR9RP34</accession>
<proteinExistence type="predicted"/>
<evidence type="ECO:0000313" key="3">
    <source>
        <dbReference type="EMBL" id="MBE7323268.1"/>
    </source>
</evidence>
<evidence type="ECO:0000256" key="2">
    <source>
        <dbReference type="SAM" id="Phobius"/>
    </source>
</evidence>
<name>A0ABR9RP34_9ACTN</name>
<feature type="transmembrane region" description="Helical" evidence="2">
    <location>
        <begin position="109"/>
        <end position="127"/>
    </location>
</feature>
<feature type="transmembrane region" description="Helical" evidence="2">
    <location>
        <begin position="134"/>
        <end position="153"/>
    </location>
</feature>
<feature type="compositionally biased region" description="Pro residues" evidence="1">
    <location>
        <begin position="94"/>
        <end position="103"/>
    </location>
</feature>
<evidence type="ECO:0000313" key="4">
    <source>
        <dbReference type="Proteomes" id="UP000756387"/>
    </source>
</evidence>
<feature type="compositionally biased region" description="Pro residues" evidence="1">
    <location>
        <begin position="58"/>
        <end position="70"/>
    </location>
</feature>
<organism evidence="3 4">
    <name type="scientific">Nocardioides malaquae</name>
    <dbReference type="NCBI Taxonomy" id="2773426"/>
    <lineage>
        <taxon>Bacteria</taxon>
        <taxon>Bacillati</taxon>
        <taxon>Actinomycetota</taxon>
        <taxon>Actinomycetes</taxon>
        <taxon>Propionibacteriales</taxon>
        <taxon>Nocardioidaceae</taxon>
        <taxon>Nocardioides</taxon>
    </lineage>
</organism>
<reference evidence="3 4" key="1">
    <citation type="submission" date="2020-10" db="EMBL/GenBank/DDBJ databases">
        <title>Nocardioides sp. isolated from sludge.</title>
        <authorList>
            <person name="Zhang X."/>
        </authorList>
    </citation>
    <scope>NUCLEOTIDE SEQUENCE [LARGE SCALE GENOMIC DNA]</scope>
    <source>
        <strain evidence="3 4">Y6</strain>
    </source>
</reference>
<feature type="compositionally biased region" description="Basic and acidic residues" evidence="1">
    <location>
        <begin position="9"/>
        <end position="29"/>
    </location>
</feature>
<keyword evidence="2" id="KW-1133">Transmembrane helix</keyword>
<keyword evidence="4" id="KW-1185">Reference proteome</keyword>
<feature type="compositionally biased region" description="Basic and acidic residues" evidence="1">
    <location>
        <begin position="36"/>
        <end position="48"/>
    </location>
</feature>
<gene>
    <name evidence="3" type="ORF">IEQ44_01200</name>
</gene>
<evidence type="ECO:0000256" key="1">
    <source>
        <dbReference type="SAM" id="MobiDB-lite"/>
    </source>
</evidence>
<keyword evidence="2" id="KW-0812">Transmembrane</keyword>